<comment type="caution">
    <text evidence="1">The sequence shown here is derived from an EMBL/GenBank/DDBJ whole genome shotgun (WGS) entry which is preliminary data.</text>
</comment>
<dbReference type="EMBL" id="RBUA01001648">
    <property type="protein sequence ID" value="RMU38985.1"/>
    <property type="molecule type" value="Genomic_DNA"/>
</dbReference>
<name>A0A3M5TZF2_PSESX</name>
<gene>
    <name evidence="1" type="ORF">ALP29_200864</name>
</gene>
<protein>
    <submittedName>
        <fullName evidence="1">Uncharacterized protein</fullName>
    </submittedName>
</protein>
<dbReference type="AlphaFoldDB" id="A0A3M5TZF2"/>
<sequence>MVNLFDKRYISTLNTDASAAADPSGNLQILQVGTPRSAFVTLGVKL</sequence>
<evidence type="ECO:0000313" key="2">
    <source>
        <dbReference type="Proteomes" id="UP000280395"/>
    </source>
</evidence>
<accession>A0A3M5TZF2</accession>
<organism evidence="1 2">
    <name type="scientific">Pseudomonas syringae pv. avii</name>
    <dbReference type="NCBI Taxonomy" id="663959"/>
    <lineage>
        <taxon>Bacteria</taxon>
        <taxon>Pseudomonadati</taxon>
        <taxon>Pseudomonadota</taxon>
        <taxon>Gammaproteobacteria</taxon>
        <taxon>Pseudomonadales</taxon>
        <taxon>Pseudomonadaceae</taxon>
        <taxon>Pseudomonas</taxon>
        <taxon>Pseudomonas syringae</taxon>
    </lineage>
</organism>
<evidence type="ECO:0000313" key="1">
    <source>
        <dbReference type="EMBL" id="RMU38985.1"/>
    </source>
</evidence>
<proteinExistence type="predicted"/>
<reference evidence="1 2" key="1">
    <citation type="submission" date="2018-08" db="EMBL/GenBank/DDBJ databases">
        <title>Recombination of ecologically and evolutionarily significant loci maintains genetic cohesion in the Pseudomonas syringae species complex.</title>
        <authorList>
            <person name="Dillon M."/>
            <person name="Thakur S."/>
            <person name="Almeida R.N.D."/>
            <person name="Weir B.S."/>
            <person name="Guttman D.S."/>
        </authorList>
    </citation>
    <scope>NUCLEOTIDE SEQUENCE [LARGE SCALE GENOMIC DNA]</scope>
    <source>
        <strain evidence="1 2">ICMP 14479</strain>
    </source>
</reference>
<dbReference type="Proteomes" id="UP000280395">
    <property type="component" value="Unassembled WGS sequence"/>
</dbReference>